<accession>A0A1H7YJN5</accession>
<dbReference type="InterPro" id="IPR039424">
    <property type="entry name" value="SBP_5"/>
</dbReference>
<evidence type="ECO:0000313" key="4">
    <source>
        <dbReference type="Proteomes" id="UP000183015"/>
    </source>
</evidence>
<feature type="signal peptide" evidence="1">
    <location>
        <begin position="1"/>
        <end position="23"/>
    </location>
</feature>
<protein>
    <submittedName>
        <fullName evidence="3">Peptide/nickel transport system substrate-binding protein</fullName>
    </submittedName>
</protein>
<dbReference type="CDD" id="cd08506">
    <property type="entry name" value="PBP2_clavulanate_OppA2"/>
    <property type="match status" value="1"/>
</dbReference>
<dbReference type="GO" id="GO:0015833">
    <property type="term" value="P:peptide transport"/>
    <property type="evidence" value="ECO:0007669"/>
    <property type="project" value="TreeGrafter"/>
</dbReference>
<dbReference type="STRING" id="235985.SAMN05414137_12940"/>
<name>A0A1H7YJN5_STRJI</name>
<dbReference type="PROSITE" id="PS51257">
    <property type="entry name" value="PROKAR_LIPOPROTEIN"/>
    <property type="match status" value="1"/>
</dbReference>
<reference evidence="4" key="1">
    <citation type="submission" date="2016-10" db="EMBL/GenBank/DDBJ databases">
        <authorList>
            <person name="Varghese N."/>
        </authorList>
    </citation>
    <scope>NUCLEOTIDE SEQUENCE [LARGE SCALE GENOMIC DNA]</scope>
    <source>
        <strain evidence="4">DSM 45096 / BCRC 16803 / CGMCC 4.1857 / CIP 109030 / JCM 12277 / KCTC 19219 / NBRC 100920 / 33214</strain>
    </source>
</reference>
<feature type="domain" description="Solute-binding protein family 5" evidence="2">
    <location>
        <begin position="120"/>
        <end position="505"/>
    </location>
</feature>
<dbReference type="OrthoDB" id="5240629at2"/>
<dbReference type="Gene3D" id="3.40.190.10">
    <property type="entry name" value="Periplasmic binding protein-like II"/>
    <property type="match status" value="1"/>
</dbReference>
<evidence type="ECO:0000256" key="1">
    <source>
        <dbReference type="SAM" id="SignalP"/>
    </source>
</evidence>
<evidence type="ECO:0000313" key="3">
    <source>
        <dbReference type="EMBL" id="SEM46456.1"/>
    </source>
</evidence>
<keyword evidence="4" id="KW-1185">Reference proteome</keyword>
<dbReference type="InterPro" id="IPR030678">
    <property type="entry name" value="Peptide/Ni-bd"/>
</dbReference>
<gene>
    <name evidence="3" type="ORF">SAMN05414137_12940</name>
</gene>
<dbReference type="Gene3D" id="3.10.105.10">
    <property type="entry name" value="Dipeptide-binding Protein, Domain 3"/>
    <property type="match status" value="1"/>
</dbReference>
<dbReference type="PANTHER" id="PTHR30290">
    <property type="entry name" value="PERIPLASMIC BINDING COMPONENT OF ABC TRANSPORTER"/>
    <property type="match status" value="1"/>
</dbReference>
<feature type="chain" id="PRO_5010187354" evidence="1">
    <location>
        <begin position="24"/>
        <end position="589"/>
    </location>
</feature>
<dbReference type="InterPro" id="IPR000914">
    <property type="entry name" value="SBP_5_dom"/>
</dbReference>
<dbReference type="Pfam" id="PF00496">
    <property type="entry name" value="SBP_bac_5"/>
    <property type="match status" value="1"/>
</dbReference>
<dbReference type="RefSeq" id="WP_042453178.1">
    <property type="nucleotide sequence ID" value="NZ_BBPN01000027.1"/>
</dbReference>
<dbReference type="Proteomes" id="UP000183015">
    <property type="component" value="Unassembled WGS sequence"/>
</dbReference>
<proteinExistence type="predicted"/>
<dbReference type="PANTHER" id="PTHR30290:SF83">
    <property type="entry name" value="ABC TRANSPORTER SUBSTRATE-BINDING PROTEIN"/>
    <property type="match status" value="1"/>
</dbReference>
<evidence type="ECO:0000259" key="2">
    <source>
        <dbReference type="Pfam" id="PF00496"/>
    </source>
</evidence>
<dbReference type="GO" id="GO:1904680">
    <property type="term" value="F:peptide transmembrane transporter activity"/>
    <property type="evidence" value="ECO:0007669"/>
    <property type="project" value="TreeGrafter"/>
</dbReference>
<dbReference type="AlphaFoldDB" id="A0A1H7YJN5"/>
<dbReference type="GO" id="GO:0043190">
    <property type="term" value="C:ATP-binding cassette (ABC) transporter complex"/>
    <property type="evidence" value="ECO:0007669"/>
    <property type="project" value="InterPro"/>
</dbReference>
<dbReference type="GO" id="GO:0042597">
    <property type="term" value="C:periplasmic space"/>
    <property type="evidence" value="ECO:0007669"/>
    <property type="project" value="UniProtKB-ARBA"/>
</dbReference>
<dbReference type="SUPFAM" id="SSF53850">
    <property type="entry name" value="Periplasmic binding protein-like II"/>
    <property type="match status" value="1"/>
</dbReference>
<dbReference type="EMBL" id="FOAZ01000029">
    <property type="protein sequence ID" value="SEM46456.1"/>
    <property type="molecule type" value="Genomic_DNA"/>
</dbReference>
<dbReference type="PIRSF" id="PIRSF002741">
    <property type="entry name" value="MppA"/>
    <property type="match status" value="1"/>
</dbReference>
<dbReference type="eggNOG" id="COG4166">
    <property type="taxonomic scope" value="Bacteria"/>
</dbReference>
<sequence>MLSKRTARVLATLLVAGSLTVTAAGCSSNSAGKSAGSGSGSGPGFGQQQEAVAIGTAAQSSGADPAIPGAKSGGTVTELQRADFSHLDPARVYSSTNQMADLLLTRQLTSYQWVDGKNTLVGDLATDTGRSSDGAKTWTYTLKDGLKYEDGSPITAQDVKYGIERTFQAELSGGPQYLQMWLTGSSDFSKVYPGPWGGQDLPAIETPDAKTIVFHLKSPHADFPFAAAMQSYSPVPKAKDTHAAFDQHPFSSGPYKVLSHDAGKSLELVRNTYWDPTTDPTRHAYPDKWNFEFGGQNLDIDQRLIAAKGEDADAMAFRTQVTPDLAEQVMSDPSLKSRTVDSVNPFTEYFSINNKRVTDVKERQALLMAFPKEQVRKIFGGPLYGDFSTTFLSPQVNGYHKFDLFGAPNTGDPAAAKKLLATSANPHPTIVYAYANTDQWQQAAVVISNALTAAGFNVVKHPISDQNYYDEMGAVDNPFDLYWAGWGPDWPSPTSVIAPIFDGRGIAPAGADTMLFNDPQVNSEIDRISAEPDLDQQNKDWSKLEEKIMAEVPAIPWVYSRLVVMYGPGLGGVHLGMIGTVYPLDVYVK</sequence>
<organism evidence="3 4">
    <name type="scientific">Streptacidiphilus jiangxiensis</name>
    <dbReference type="NCBI Taxonomy" id="235985"/>
    <lineage>
        <taxon>Bacteria</taxon>
        <taxon>Bacillati</taxon>
        <taxon>Actinomycetota</taxon>
        <taxon>Actinomycetes</taxon>
        <taxon>Kitasatosporales</taxon>
        <taxon>Streptomycetaceae</taxon>
        <taxon>Streptacidiphilus</taxon>
    </lineage>
</organism>
<keyword evidence="1" id="KW-0732">Signal</keyword>